<reference evidence="1" key="2">
    <citation type="journal article" date="2015" name="Fish Shellfish Immunol.">
        <title>Early steps in the European eel (Anguilla anguilla)-Vibrio vulnificus interaction in the gills: Role of the RtxA13 toxin.</title>
        <authorList>
            <person name="Callol A."/>
            <person name="Pajuelo D."/>
            <person name="Ebbesson L."/>
            <person name="Teles M."/>
            <person name="MacKenzie S."/>
            <person name="Amaro C."/>
        </authorList>
    </citation>
    <scope>NUCLEOTIDE SEQUENCE</scope>
</reference>
<protein>
    <submittedName>
        <fullName evidence="1">Uncharacterized protein</fullName>
    </submittedName>
</protein>
<organism evidence="1">
    <name type="scientific">Anguilla anguilla</name>
    <name type="common">European freshwater eel</name>
    <name type="synonym">Muraena anguilla</name>
    <dbReference type="NCBI Taxonomy" id="7936"/>
    <lineage>
        <taxon>Eukaryota</taxon>
        <taxon>Metazoa</taxon>
        <taxon>Chordata</taxon>
        <taxon>Craniata</taxon>
        <taxon>Vertebrata</taxon>
        <taxon>Euteleostomi</taxon>
        <taxon>Actinopterygii</taxon>
        <taxon>Neopterygii</taxon>
        <taxon>Teleostei</taxon>
        <taxon>Anguilliformes</taxon>
        <taxon>Anguillidae</taxon>
        <taxon>Anguilla</taxon>
    </lineage>
</organism>
<accession>A0A0E9QZX0</accession>
<evidence type="ECO:0000313" key="1">
    <source>
        <dbReference type="EMBL" id="JAH21760.1"/>
    </source>
</evidence>
<name>A0A0E9QZX0_ANGAN</name>
<dbReference type="EMBL" id="GBXM01086817">
    <property type="protein sequence ID" value="JAH21760.1"/>
    <property type="molecule type" value="Transcribed_RNA"/>
</dbReference>
<dbReference type="AlphaFoldDB" id="A0A0E9QZX0"/>
<proteinExistence type="predicted"/>
<sequence>MQQLGASGHNYLISMLNLNVEASMV</sequence>
<reference evidence="1" key="1">
    <citation type="submission" date="2014-11" db="EMBL/GenBank/DDBJ databases">
        <authorList>
            <person name="Amaro Gonzalez C."/>
        </authorList>
    </citation>
    <scope>NUCLEOTIDE SEQUENCE</scope>
</reference>